<name>A0A2R6Y2E0_9BACL</name>
<comment type="caution">
    <text evidence="1">The sequence shown here is derived from an EMBL/GenBank/DDBJ whole genome shotgun (WGS) entry which is preliminary data.</text>
</comment>
<dbReference type="AlphaFoldDB" id="A0A2R6Y2E0"/>
<evidence type="ECO:0000313" key="2">
    <source>
        <dbReference type="Proteomes" id="UP000244338"/>
    </source>
</evidence>
<organism evidence="1 2">
    <name type="scientific">Candidatus Carbonibacillus altaicus</name>
    <dbReference type="NCBI Taxonomy" id="2163959"/>
    <lineage>
        <taxon>Bacteria</taxon>
        <taxon>Bacillati</taxon>
        <taxon>Bacillota</taxon>
        <taxon>Bacilli</taxon>
        <taxon>Bacillales</taxon>
        <taxon>Candidatus Carbonibacillus</taxon>
    </lineage>
</organism>
<protein>
    <submittedName>
        <fullName evidence="1">DNA polymerase IV</fullName>
    </submittedName>
</protein>
<evidence type="ECO:0000313" key="1">
    <source>
        <dbReference type="EMBL" id="PTQ56856.1"/>
    </source>
</evidence>
<dbReference type="EMBL" id="PEBX01000017">
    <property type="protein sequence ID" value="PTQ56856.1"/>
    <property type="molecule type" value="Genomic_DNA"/>
</dbReference>
<sequence>MRDILDATPKALQDEMYSQVRAMLDAPDMDTARLLLNQTIEMYETKAPHGE</sequence>
<proteinExistence type="predicted"/>
<reference evidence="2" key="1">
    <citation type="journal article" date="2018" name="Sci. Rep.">
        <title>Lignite coal burning seam in the remote Altai Mountains harbors a hydrogen-driven thermophilic microbial community.</title>
        <authorList>
            <person name="Kadnikov V.V."/>
            <person name="Mardanov A.V."/>
            <person name="Ivasenko D.A."/>
            <person name="Antsiferov D.V."/>
            <person name="Beletsky A.V."/>
            <person name="Karnachuk O.V."/>
            <person name="Ravin N.V."/>
        </authorList>
    </citation>
    <scope>NUCLEOTIDE SEQUENCE [LARGE SCALE GENOMIC DNA]</scope>
</reference>
<gene>
    <name evidence="1" type="ORF">BSOLF_2532</name>
</gene>
<accession>A0A2R6Y2E0</accession>
<dbReference type="Proteomes" id="UP000244338">
    <property type="component" value="Unassembled WGS sequence"/>
</dbReference>